<dbReference type="GO" id="GO:0034066">
    <property type="term" value="C:Ric1-Rgp1 guanyl-nucleotide exchange factor complex"/>
    <property type="evidence" value="ECO:0007669"/>
    <property type="project" value="InterPro"/>
</dbReference>
<sequence>MFVSGWRHSCGPAAVVLRCRTASSCAASDDDVAVMLTNEPALILYAGRRQVTRTRLRSELGSRLGKPIDLAIRCSSSSVSVAVLWSDLGITFFEQPSLSSPFEESSCMQLPASAVRITTQVTVDDRLLVFTADAQVWVFDWVRPDLRSHLPQGRRIALPWAHPHPLMGVEYDSTLQAIVAVTTDAANIVVCSPVTQEQVRSWVDQGEGRPAAQQFPCRLVESPLGVSCVALNASDRTVIVGHADGSLSTLALGSGHMEPIAMSDWRHPGSGPVSCIAVDGSGSAFAVGWARCGLAVLSTGTWARLYCSWTLHDSARASVDVAHDGCAHVDIRQWSLSYADRHGLHTMALVRAQERCHRHLVLFGRDRIHLWSSGESTLARVVPPEYPLGRDGVRLATISDSGRQLAVAGPRGVAVFNDLLQRWRWTAPTCAYRCRALRWFGEYVLVAGTDDHVLMMPRQDLSDTGQLVSFPVSGPVASIDMDPYAGLLLVSLGDGLQQLYAVRARFPDRVYPPPLGGHIAGADLARLRIQCHLVRQMRLPHAPSIDLQLAWQYMEETPGPADAADGAGAAGDRGRRRLSWVWPWASAVPSAPAHRLPPGLAVGILQLTRDRRLLIRTFPASDQDGDDASDDVVFLCDNVERFWVGPIHEGDHENRLLWTYSSGAGAQIWLPSSGALPRGLAMTGRLTPLSVFGVSRDVQPVGVAARVGMILAVRQGRLPTGCASLQIKQESYLHVVLLHEIVLGRDALARDMVDRFQDSPFLLHALEMLLHASMEADTQDGKRSTAVDLVLKFVRRYPLYLQVVVRCARKTDFSHWGRLFPLAGVPLALFEECLQRGDLASASHYLLVLQRTEGSLIAHQNAVRLLDALTSTELTPRTMRIAVQLMRFLQMSRARNCSNYDTGAELQRRVSDATLSDSAAPSSSLSSTVTSPRMLLPERRPSAVDLMPLPVRPDAVHADAKAPDGWIDGILSWFIQ</sequence>
<dbReference type="Pfam" id="PF07064">
    <property type="entry name" value="RIC1"/>
    <property type="match status" value="1"/>
</dbReference>
<evidence type="ECO:0000259" key="4">
    <source>
        <dbReference type="Pfam" id="PF07064"/>
    </source>
</evidence>
<proteinExistence type="predicted"/>
<name>A0A3P3YLE6_PLABS</name>
<dbReference type="Gene3D" id="2.130.10.10">
    <property type="entry name" value="YVTN repeat-like/Quinoprotein amine dehydrogenase"/>
    <property type="match status" value="1"/>
</dbReference>
<organism evidence="5 6">
    <name type="scientific">Plasmodiophora brassicae</name>
    <name type="common">Clubroot disease agent</name>
    <dbReference type="NCBI Taxonomy" id="37360"/>
    <lineage>
        <taxon>Eukaryota</taxon>
        <taxon>Sar</taxon>
        <taxon>Rhizaria</taxon>
        <taxon>Endomyxa</taxon>
        <taxon>Phytomyxea</taxon>
        <taxon>Plasmodiophorida</taxon>
        <taxon>Plasmodiophoridae</taxon>
        <taxon>Plasmodiophora</taxon>
    </lineage>
</organism>
<dbReference type="PANTHER" id="PTHR22746:SF10">
    <property type="entry name" value="GUANINE NUCLEOTIDE EXCHANGE FACTOR SUBUNIT RIC1"/>
    <property type="match status" value="1"/>
</dbReference>
<evidence type="ECO:0000313" key="6">
    <source>
        <dbReference type="Proteomes" id="UP000290189"/>
    </source>
</evidence>
<dbReference type="Proteomes" id="UP000290189">
    <property type="component" value="Unassembled WGS sequence"/>
</dbReference>
<dbReference type="GO" id="GO:0000139">
    <property type="term" value="C:Golgi membrane"/>
    <property type="evidence" value="ECO:0007669"/>
    <property type="project" value="TreeGrafter"/>
</dbReference>
<dbReference type="GO" id="GO:0042147">
    <property type="term" value="P:retrograde transport, endosome to Golgi"/>
    <property type="evidence" value="ECO:0007669"/>
    <property type="project" value="TreeGrafter"/>
</dbReference>
<dbReference type="SUPFAM" id="SSF50998">
    <property type="entry name" value="Quinoprotein alcohol dehydrogenase-like"/>
    <property type="match status" value="1"/>
</dbReference>
<dbReference type="GO" id="GO:0006886">
    <property type="term" value="P:intracellular protein transport"/>
    <property type="evidence" value="ECO:0007669"/>
    <property type="project" value="InterPro"/>
</dbReference>
<dbReference type="InterPro" id="IPR009771">
    <property type="entry name" value="RIC1_C"/>
</dbReference>
<evidence type="ECO:0000256" key="1">
    <source>
        <dbReference type="ARBA" id="ARBA00004370"/>
    </source>
</evidence>
<protein>
    <recommendedName>
        <fullName evidence="4">RIC1 C-terminal alpha solenoid region domain-containing protein</fullName>
    </recommendedName>
</protein>
<keyword evidence="2" id="KW-0472">Membrane</keyword>
<evidence type="ECO:0000256" key="2">
    <source>
        <dbReference type="ARBA" id="ARBA00023136"/>
    </source>
</evidence>
<dbReference type="PANTHER" id="PTHR22746">
    <property type="entry name" value="RAB6A-GEF COMPLEX PARTNER PROTEIN 1"/>
    <property type="match status" value="1"/>
</dbReference>
<dbReference type="InterPro" id="IPR040096">
    <property type="entry name" value="Ric1"/>
</dbReference>
<accession>A0A3P3YLE6</accession>
<dbReference type="AlphaFoldDB" id="A0A3P3YLE6"/>
<evidence type="ECO:0000313" key="5">
    <source>
        <dbReference type="EMBL" id="SPR00969.1"/>
    </source>
</evidence>
<feature type="domain" description="RIC1 C-terminal alpha solenoid region" evidence="4">
    <location>
        <begin position="736"/>
        <end position="893"/>
    </location>
</feature>
<gene>
    <name evidence="5" type="ORF">PLBR_LOCUS8184</name>
</gene>
<comment type="subcellular location">
    <subcellularLocation>
        <location evidence="1">Membrane</location>
    </subcellularLocation>
</comment>
<feature type="region of interest" description="Disordered" evidence="3">
    <location>
        <begin position="912"/>
        <end position="931"/>
    </location>
</feature>
<dbReference type="GO" id="GO:0005829">
    <property type="term" value="C:cytosol"/>
    <property type="evidence" value="ECO:0007669"/>
    <property type="project" value="TreeGrafter"/>
</dbReference>
<geneLocation type="mitochondrion" evidence="5"/>
<evidence type="ECO:0000256" key="3">
    <source>
        <dbReference type="SAM" id="MobiDB-lite"/>
    </source>
</evidence>
<dbReference type="EMBL" id="OVEO01000016">
    <property type="protein sequence ID" value="SPR00969.1"/>
    <property type="molecule type" value="Genomic_DNA"/>
</dbReference>
<dbReference type="InterPro" id="IPR015943">
    <property type="entry name" value="WD40/YVTN_repeat-like_dom_sf"/>
</dbReference>
<dbReference type="InterPro" id="IPR011047">
    <property type="entry name" value="Quinoprotein_ADH-like_sf"/>
</dbReference>
<keyword evidence="5" id="KW-0496">Mitochondrion</keyword>
<reference evidence="5 6" key="1">
    <citation type="submission" date="2018-03" db="EMBL/GenBank/DDBJ databases">
        <authorList>
            <person name="Fogelqvist J."/>
        </authorList>
    </citation>
    <scope>NUCLEOTIDE SEQUENCE [LARGE SCALE GENOMIC DNA]</scope>
</reference>